<evidence type="ECO:0000313" key="2">
    <source>
        <dbReference type="Proteomes" id="UP001156870"/>
    </source>
</evidence>
<dbReference type="RefSeq" id="WP_232595800.1">
    <property type="nucleotide sequence ID" value="NZ_BSPD01000097.1"/>
</dbReference>
<comment type="caution">
    <text evidence="1">The sequence shown here is derived from an EMBL/GenBank/DDBJ whole genome shotgun (WGS) entry which is preliminary data.</text>
</comment>
<keyword evidence="2" id="KW-1185">Reference proteome</keyword>
<dbReference type="AlphaFoldDB" id="A0AA37TFA6"/>
<dbReference type="Proteomes" id="UP001156870">
    <property type="component" value="Unassembled WGS sequence"/>
</dbReference>
<organism evidence="1 2">
    <name type="scientific">Marinibactrum halimedae</name>
    <dbReference type="NCBI Taxonomy" id="1444977"/>
    <lineage>
        <taxon>Bacteria</taxon>
        <taxon>Pseudomonadati</taxon>
        <taxon>Pseudomonadota</taxon>
        <taxon>Gammaproteobacteria</taxon>
        <taxon>Cellvibrionales</taxon>
        <taxon>Cellvibrionaceae</taxon>
        <taxon>Marinibactrum</taxon>
    </lineage>
</organism>
<reference evidence="1 2" key="1">
    <citation type="journal article" date="2014" name="Int. J. Syst. Evol. Microbiol.">
        <title>Complete genome sequence of Corynebacterium casei LMG S-19264T (=DSM 44701T), isolated from a smear-ripened cheese.</title>
        <authorList>
            <consortium name="US DOE Joint Genome Institute (JGI-PGF)"/>
            <person name="Walter F."/>
            <person name="Albersmeier A."/>
            <person name="Kalinowski J."/>
            <person name="Ruckert C."/>
        </authorList>
    </citation>
    <scope>NUCLEOTIDE SEQUENCE [LARGE SCALE GENOMIC DNA]</scope>
    <source>
        <strain evidence="1 2">NBRC 110095</strain>
    </source>
</reference>
<protein>
    <submittedName>
        <fullName evidence="1">Uncharacterized protein</fullName>
    </submittedName>
</protein>
<sequence>MKKLVCIIATLVSLNVVPHLVPHVAAQGAQTLRDQEIIRELEASAEFQEMERVNTTSVTDERQFKKTRLLKVKLVEKGTGQRIADELGLKLISGKKRKVATFKVRKGFNVEAAIAQLEAHEGVKKVKREIVVNKNTPK</sequence>
<proteinExistence type="predicted"/>
<evidence type="ECO:0000313" key="1">
    <source>
        <dbReference type="EMBL" id="GLS28062.1"/>
    </source>
</evidence>
<dbReference type="EMBL" id="BSPD01000097">
    <property type="protein sequence ID" value="GLS28062.1"/>
    <property type="molecule type" value="Genomic_DNA"/>
</dbReference>
<gene>
    <name evidence="1" type="ORF">GCM10007877_37810</name>
</gene>
<accession>A0AA37TFA6</accession>
<name>A0AA37TFA6_9GAMM</name>